<name>A0A828PGR2_ECOLX</name>
<dbReference type="AlphaFoldDB" id="A0A828PGR2"/>
<evidence type="ECO:0000313" key="2">
    <source>
        <dbReference type="Proteomes" id="UP000555763"/>
    </source>
</evidence>
<feature type="non-terminal residue" evidence="1">
    <location>
        <position position="1"/>
    </location>
</feature>
<protein>
    <submittedName>
        <fullName evidence="1">Uncharacterized protein</fullName>
    </submittedName>
</protein>
<sequence>VGKNKGWRKVQKASDYGVIILTEEQFINFIDTGEIPLEQDCVVENDISKSLEKDVNTYKSMIDEFSLSIRTVREFRRSNALIAVFVDGYAAGWRFAVKECYKDSLDIKLTPVKTEFFNYEIWTQGDSFQFNRGDVFYSDRLAYDSYCDFLKLDDAVVLQVKYECFSGYDSVSTFDGVMDGEFSFSRMEPRPVHKLPVLIETQLYDPGKIIVDVFVPDAAKKQLKLKDTLELKQDEFVCLLQSGCCWVKRREAGDKKKPEFINLFKK</sequence>
<reference evidence="1 2" key="1">
    <citation type="submission" date="2020-02" db="EMBL/GenBank/DDBJ databases">
        <authorList>
            <consortium name="PulseNet: The National Subtyping Network for Foodborne Disease Surveillance"/>
            <person name="Tarr C.L."/>
            <person name="Trees E."/>
            <person name="Katz L.S."/>
            <person name="Carleton-Romer H.A."/>
            <person name="Stroika S."/>
            <person name="Kucerova Z."/>
            <person name="Roache K.F."/>
            <person name="Sabol A.L."/>
            <person name="Besser J."/>
            <person name="Gerner-Smidt P."/>
        </authorList>
    </citation>
    <scope>NUCLEOTIDE SEQUENCE [LARGE SCALE GENOMIC DNA]</scope>
    <source>
        <strain evidence="1 2">PNUSAE002719</strain>
    </source>
</reference>
<evidence type="ECO:0000313" key="1">
    <source>
        <dbReference type="EMBL" id="EFM8157219.1"/>
    </source>
</evidence>
<dbReference type="Proteomes" id="UP000555763">
    <property type="component" value="Unassembled WGS sequence"/>
</dbReference>
<dbReference type="EMBL" id="AATLZG010000057">
    <property type="protein sequence ID" value="EFM8157219.1"/>
    <property type="molecule type" value="Genomic_DNA"/>
</dbReference>
<comment type="caution">
    <text evidence="1">The sequence shown here is derived from an EMBL/GenBank/DDBJ whole genome shotgun (WGS) entry which is preliminary data.</text>
</comment>
<organism evidence="1 2">
    <name type="scientific">Escherichia coli</name>
    <dbReference type="NCBI Taxonomy" id="562"/>
    <lineage>
        <taxon>Bacteria</taxon>
        <taxon>Pseudomonadati</taxon>
        <taxon>Pseudomonadota</taxon>
        <taxon>Gammaproteobacteria</taxon>
        <taxon>Enterobacterales</taxon>
        <taxon>Enterobacteriaceae</taxon>
        <taxon>Escherichia</taxon>
    </lineage>
</organism>
<gene>
    <name evidence="1" type="ORF">A5U30_004978</name>
</gene>
<accession>A0A828PGR2</accession>
<proteinExistence type="predicted"/>